<dbReference type="Proteomes" id="UP001165064">
    <property type="component" value="Unassembled WGS sequence"/>
</dbReference>
<keyword evidence="2" id="KW-1185">Reference proteome</keyword>
<comment type="caution">
    <text evidence="1">The sequence shown here is derived from an EMBL/GenBank/DDBJ whole genome shotgun (WGS) entry which is preliminary data.</text>
</comment>
<name>A0ACB5TWH7_AMBMO</name>
<evidence type="ECO:0000313" key="1">
    <source>
        <dbReference type="EMBL" id="GME96717.1"/>
    </source>
</evidence>
<protein>
    <submittedName>
        <fullName evidence="1">Unnamed protein product</fullName>
    </submittedName>
</protein>
<sequence>MIYTHLIKPNGEHIQPPLRLEESILRDREGHSSRFVFAICPICFQGFKVDEEEDGAGNQPLKAYVLHMLHSDRAHAQWRNLTRSKAEPFRPRVVRE</sequence>
<accession>A0ACB5TWH7</accession>
<proteinExistence type="predicted"/>
<dbReference type="EMBL" id="BSXS01009847">
    <property type="protein sequence ID" value="GME96717.1"/>
    <property type="molecule type" value="Genomic_DNA"/>
</dbReference>
<evidence type="ECO:0000313" key="2">
    <source>
        <dbReference type="Proteomes" id="UP001165064"/>
    </source>
</evidence>
<organism evidence="1 2">
    <name type="scientific">Ambrosiozyma monospora</name>
    <name type="common">Yeast</name>
    <name type="synonym">Endomycopsis monosporus</name>
    <dbReference type="NCBI Taxonomy" id="43982"/>
    <lineage>
        <taxon>Eukaryota</taxon>
        <taxon>Fungi</taxon>
        <taxon>Dikarya</taxon>
        <taxon>Ascomycota</taxon>
        <taxon>Saccharomycotina</taxon>
        <taxon>Pichiomycetes</taxon>
        <taxon>Pichiales</taxon>
        <taxon>Pichiaceae</taxon>
        <taxon>Ambrosiozyma</taxon>
    </lineage>
</organism>
<reference evidence="1" key="1">
    <citation type="submission" date="2023-04" db="EMBL/GenBank/DDBJ databases">
        <title>Ambrosiozyma monospora NBRC 10751.</title>
        <authorList>
            <person name="Ichikawa N."/>
            <person name="Sato H."/>
            <person name="Tonouchi N."/>
        </authorList>
    </citation>
    <scope>NUCLEOTIDE SEQUENCE</scope>
    <source>
        <strain evidence="1">NBRC 10751</strain>
    </source>
</reference>
<gene>
    <name evidence="1" type="ORF">Amon02_001006100</name>
</gene>